<keyword evidence="12" id="KW-0472">Membrane</keyword>
<dbReference type="AlphaFoldDB" id="A0A9P0QUI3"/>
<evidence type="ECO:0000256" key="14">
    <source>
        <dbReference type="ARBA" id="ARBA00025471"/>
    </source>
</evidence>
<dbReference type="SMART" id="SM00320">
    <property type="entry name" value="WD40"/>
    <property type="match status" value="5"/>
</dbReference>
<evidence type="ECO:0000256" key="5">
    <source>
        <dbReference type="ARBA" id="ARBA00021236"/>
    </source>
</evidence>
<dbReference type="InterPro" id="IPR015943">
    <property type="entry name" value="WD40/YVTN_repeat-like_dom_sf"/>
</dbReference>
<keyword evidence="19" id="KW-1185">Reference proteome</keyword>
<dbReference type="InterPro" id="IPR036322">
    <property type="entry name" value="WD40_repeat_dom_sf"/>
</dbReference>
<dbReference type="GO" id="GO:0005789">
    <property type="term" value="C:endoplasmic reticulum membrane"/>
    <property type="evidence" value="ECO:0007669"/>
    <property type="project" value="UniProtKB-SubCell"/>
</dbReference>
<keyword evidence="10" id="KW-0931">ER-Golgi transport</keyword>
<dbReference type="Pfam" id="PF00400">
    <property type="entry name" value="WD40"/>
    <property type="match status" value="2"/>
</dbReference>
<evidence type="ECO:0000256" key="9">
    <source>
        <dbReference type="ARBA" id="ARBA00022824"/>
    </source>
</evidence>
<comment type="similarity">
    <text evidence="3">Belongs to the WD repeat SEC31 family.</text>
</comment>
<feature type="compositionally biased region" description="Pro residues" evidence="16">
    <location>
        <begin position="1129"/>
        <end position="1138"/>
    </location>
</feature>
<evidence type="ECO:0000313" key="19">
    <source>
        <dbReference type="Proteomes" id="UP000837801"/>
    </source>
</evidence>
<keyword evidence="6" id="KW-0813">Transport</keyword>
<gene>
    <name evidence="18" type="ORF">CLIB1423_37S00232</name>
</gene>
<feature type="region of interest" description="Disordered" evidence="16">
    <location>
        <begin position="1018"/>
        <end position="1162"/>
    </location>
</feature>
<dbReference type="SUPFAM" id="SSF50978">
    <property type="entry name" value="WD40 repeat-like"/>
    <property type="match status" value="1"/>
</dbReference>
<feature type="domain" description="SRA1/Sec31" evidence="17">
    <location>
        <begin position="1122"/>
        <end position="1265"/>
    </location>
</feature>
<keyword evidence="8" id="KW-0677">Repeat</keyword>
<feature type="region of interest" description="Disordered" evidence="16">
    <location>
        <begin position="776"/>
        <end position="810"/>
    </location>
</feature>
<feature type="compositionally biased region" description="Pro residues" evidence="16">
    <location>
        <begin position="890"/>
        <end position="905"/>
    </location>
</feature>
<feature type="repeat" description="WD" evidence="15">
    <location>
        <begin position="115"/>
        <end position="157"/>
    </location>
</feature>
<evidence type="ECO:0000256" key="16">
    <source>
        <dbReference type="SAM" id="MobiDB-lite"/>
    </source>
</evidence>
<dbReference type="PROSITE" id="PS50082">
    <property type="entry name" value="WD_REPEATS_2"/>
    <property type="match status" value="2"/>
</dbReference>
<dbReference type="Gene3D" id="1.20.940.10">
    <property type="entry name" value="Functional domain of the splicing factor Prp18"/>
    <property type="match status" value="1"/>
</dbReference>
<comment type="caution">
    <text evidence="18">The sequence shown here is derived from an EMBL/GenBank/DDBJ whole genome shotgun (WGS) entry which is preliminary data.</text>
</comment>
<comment type="function">
    <text evidence="14">Component of the coat protein complex II (COPII) which promotes the formation of transport vesicles from the endoplasmic reticulum (ER). The coat has two main functions, the physical deformation of the endoplasmic reticulum membrane into vesicles and the selection of cargo molecules.</text>
</comment>
<dbReference type="InterPro" id="IPR001680">
    <property type="entry name" value="WD40_rpt"/>
</dbReference>
<evidence type="ECO:0000256" key="7">
    <source>
        <dbReference type="ARBA" id="ARBA00022574"/>
    </source>
</evidence>
<dbReference type="GO" id="GO:0005198">
    <property type="term" value="F:structural molecule activity"/>
    <property type="evidence" value="ECO:0007669"/>
    <property type="project" value="TreeGrafter"/>
</dbReference>
<dbReference type="EMBL" id="CAKXYY010000037">
    <property type="protein sequence ID" value="CAH2355879.1"/>
    <property type="molecule type" value="Genomic_DNA"/>
</dbReference>
<dbReference type="Gene3D" id="1.25.40.1030">
    <property type="match status" value="1"/>
</dbReference>
<dbReference type="GO" id="GO:0070971">
    <property type="term" value="C:endoplasmic reticulum exit site"/>
    <property type="evidence" value="ECO:0007669"/>
    <property type="project" value="TreeGrafter"/>
</dbReference>
<feature type="compositionally biased region" description="Polar residues" evidence="16">
    <location>
        <begin position="977"/>
        <end position="991"/>
    </location>
</feature>
<evidence type="ECO:0000313" key="18">
    <source>
        <dbReference type="EMBL" id="CAH2355879.1"/>
    </source>
</evidence>
<dbReference type="GO" id="GO:0015031">
    <property type="term" value="P:protein transport"/>
    <property type="evidence" value="ECO:0007669"/>
    <property type="project" value="UniProtKB-KW"/>
</dbReference>
<keyword evidence="11" id="KW-0653">Protein transport</keyword>
<dbReference type="PROSITE" id="PS50294">
    <property type="entry name" value="WD_REPEATS_REGION"/>
    <property type="match status" value="2"/>
</dbReference>
<name>A0A9P0QUI3_9ASCO</name>
<dbReference type="GO" id="GO:0090110">
    <property type="term" value="P:COPII-coated vesicle cargo loading"/>
    <property type="evidence" value="ECO:0007669"/>
    <property type="project" value="TreeGrafter"/>
</dbReference>
<evidence type="ECO:0000256" key="1">
    <source>
        <dbReference type="ARBA" id="ARBA00004299"/>
    </source>
</evidence>
<dbReference type="GO" id="GO:0030127">
    <property type="term" value="C:COPII vesicle coat"/>
    <property type="evidence" value="ECO:0007669"/>
    <property type="project" value="TreeGrafter"/>
</dbReference>
<evidence type="ECO:0000256" key="15">
    <source>
        <dbReference type="PROSITE-ProRule" id="PRU00221"/>
    </source>
</evidence>
<protein>
    <recommendedName>
        <fullName evidence="5">Protein transport protein SEC31</fullName>
    </recommendedName>
    <alternativeName>
        <fullName evidence="4">Protein transport protein sec31</fullName>
    </alternativeName>
</protein>
<organism evidence="18 19">
    <name type="scientific">[Candida] railenensis</name>
    <dbReference type="NCBI Taxonomy" id="45579"/>
    <lineage>
        <taxon>Eukaryota</taxon>
        <taxon>Fungi</taxon>
        <taxon>Dikarya</taxon>
        <taxon>Ascomycota</taxon>
        <taxon>Saccharomycotina</taxon>
        <taxon>Pichiomycetes</taxon>
        <taxon>Debaryomycetaceae</taxon>
        <taxon>Kurtzmaniella</taxon>
    </lineage>
</organism>
<dbReference type="InterPro" id="IPR009917">
    <property type="entry name" value="SRA1/Sec31"/>
</dbReference>
<feature type="compositionally biased region" description="Polar residues" evidence="16">
    <location>
        <begin position="830"/>
        <end position="843"/>
    </location>
</feature>
<evidence type="ECO:0000256" key="4">
    <source>
        <dbReference type="ARBA" id="ARBA00013507"/>
    </source>
</evidence>
<proteinExistence type="inferred from homology"/>
<dbReference type="OrthoDB" id="542917at2759"/>
<dbReference type="PANTHER" id="PTHR13923:SF11">
    <property type="entry name" value="SECRETORY 31, ISOFORM D"/>
    <property type="match status" value="1"/>
</dbReference>
<feature type="compositionally biased region" description="Polar residues" evidence="16">
    <location>
        <begin position="1076"/>
        <end position="1086"/>
    </location>
</feature>
<dbReference type="PANTHER" id="PTHR13923">
    <property type="entry name" value="SEC31-RELATED PROTEIN"/>
    <property type="match status" value="1"/>
</dbReference>
<evidence type="ECO:0000256" key="13">
    <source>
        <dbReference type="ARBA" id="ARBA00023329"/>
    </source>
</evidence>
<feature type="region of interest" description="Disordered" evidence="16">
    <location>
        <begin position="859"/>
        <end position="991"/>
    </location>
</feature>
<evidence type="ECO:0000259" key="17">
    <source>
        <dbReference type="Pfam" id="PF07304"/>
    </source>
</evidence>
<evidence type="ECO:0000256" key="10">
    <source>
        <dbReference type="ARBA" id="ARBA00022892"/>
    </source>
</evidence>
<dbReference type="Pfam" id="PF07304">
    <property type="entry name" value="SRA1"/>
    <property type="match status" value="1"/>
</dbReference>
<evidence type="ECO:0000256" key="12">
    <source>
        <dbReference type="ARBA" id="ARBA00023136"/>
    </source>
</evidence>
<evidence type="ECO:0000256" key="2">
    <source>
        <dbReference type="ARBA" id="ARBA00004397"/>
    </source>
</evidence>
<evidence type="ECO:0000256" key="8">
    <source>
        <dbReference type="ARBA" id="ARBA00022737"/>
    </source>
</evidence>
<feature type="compositionally biased region" description="Pro residues" evidence="16">
    <location>
        <begin position="1103"/>
        <end position="1118"/>
    </location>
</feature>
<evidence type="ECO:0000256" key="3">
    <source>
        <dbReference type="ARBA" id="ARBA00009358"/>
    </source>
</evidence>
<feature type="compositionally biased region" description="Polar residues" evidence="16">
    <location>
        <begin position="869"/>
        <end position="889"/>
    </location>
</feature>
<reference evidence="18" key="1">
    <citation type="submission" date="2022-03" db="EMBL/GenBank/DDBJ databases">
        <authorList>
            <person name="Legras J.-L."/>
            <person name="Devillers H."/>
            <person name="Grondin C."/>
        </authorList>
    </citation>
    <scope>NUCLEOTIDE SEQUENCE</scope>
    <source>
        <strain evidence="18">CLIB 1423</strain>
    </source>
</reference>
<keyword evidence="7 15" id="KW-0853">WD repeat</keyword>
<keyword evidence="9" id="KW-0256">Endoplasmic reticulum</keyword>
<keyword evidence="13" id="KW-0968">Cytoplasmic vesicle</keyword>
<evidence type="ECO:0000256" key="6">
    <source>
        <dbReference type="ARBA" id="ARBA00022448"/>
    </source>
</evidence>
<sequence length="1270" mass="136020">MVKIAEISRTSTFTWSHECLPLLATGTVAGAVDLSFTSQAVLEIWDVFSPIDKSEPVVSVPVGARFHAIGWSKPFDKYSRGVIAGGFENGLIEFWDANVLLKTKDLTKASIHKDDKIHSGFVKSLSFHPSQDHVMVSGGDKGQIFVWDLKTFAEPKSPGSAMTPMEIISSVAWNQAVPHIFASTAGNSGYTSIWDLKAKREVLHLSYQGQGGTRANFSCVAWHPTQSTKLITASDNDGCPLILTWDLRNSNAPEKILTGHTQGVLSLDWCQQDPELLISSGKDNATMLWNPITGEKLGEYPTTANWAFQTKFAPQAPDIFATASFDGKIIVQSLQDTSPPVSTKVSQSNDDNQFWNEISTAETQQPKFDKQQAPKWLKSPVSVGFGFGSKLVSVKTDANGKSTIEINKFVSNNNFKNQTAKFSEAIKSGNFKDFIETKSDFSSDSDKKDWELLKKLSQGKNLLENESTEVSVATDEKEAAKAEISNGIAGEVDEDSFFDNLGKAGVRKSISAAASTFVPSGDFSIFASNASDQTTKLTKLILAGKIDEAVSVSIEQGLLLEAFVLALDGSKDTKQLVKNEYFKTNESNSISRLLYSVSSKNVTDIVANADIQNWRDIATSISSYATDTDDYNAKISELGDRILSLGGDRNDALLCYLSGNAIDKISTIWLSELENIEKTLLAPDNKKFEGLSPSDARFEALNIFVEKLATYRSLSNTSGTLSGPGIEKACKVLLEYSNLVAGYGEFELAEKFLEILPEDFAGLKLEKDRIGKATGKSAAVVNTSRQSGGRIPGRNSYSKSPKKPLGSVGSQPFVPPASINPGFNRPPIPNSTYSQAGTPSQFVPSAPIANPYAKSSIPTPVSNPYAPQASAQNPYKPSGAQFPSATNTFAPPPPTSLGSIAPPPTSSNAPAFKKEEGGWNDLPDTFKPKVAPRRATPSGVSSPSPIESPQPNIHVPKRTSSAAAAPVLPPPPKGLSRTPSKQTVPSIESPSLVQAQLNTRYAPPLNASAVVESPKLGNGFVETQTPTLPPKNPYAPSGPAVPPSRNAYAQPVPTNFQVNPTAVGLPTPPKNPYAPQASNNVVSSPTGILPPPPKAGGLVSPPIGGPPPMSSIPPPPPKGNSMAPTPSGSIPPPPPPTSLPTNNSTPPPAAPTKSNYPSGDRSHIPENALPIYTTLNSILEVIMPDLPAQYAKHGEAVVRRLNILFDHLNNGDLLSDEVINELKNLCSALNNKDYKEALALHVKLTTNHSEETSNWHPGVKHLIQMAEALL</sequence>
<feature type="region of interest" description="Disordered" evidence="16">
    <location>
        <begin position="824"/>
        <end position="847"/>
    </location>
</feature>
<dbReference type="InterPro" id="IPR040251">
    <property type="entry name" value="SEC31-like"/>
</dbReference>
<dbReference type="GO" id="GO:0007029">
    <property type="term" value="P:endoplasmic reticulum organization"/>
    <property type="evidence" value="ECO:0007669"/>
    <property type="project" value="TreeGrafter"/>
</dbReference>
<dbReference type="Proteomes" id="UP000837801">
    <property type="component" value="Unassembled WGS sequence"/>
</dbReference>
<accession>A0A9P0QUI3</accession>
<dbReference type="Gene3D" id="2.130.10.10">
    <property type="entry name" value="YVTN repeat-like/Quinoprotein amine dehydrogenase"/>
    <property type="match status" value="1"/>
</dbReference>
<feature type="compositionally biased region" description="Polar residues" evidence="16">
    <location>
        <begin position="938"/>
        <end position="951"/>
    </location>
</feature>
<comment type="subcellular location">
    <subcellularLocation>
        <location evidence="1">Cytoplasmic vesicle</location>
        <location evidence="1">COPII-coated vesicle membrane</location>
        <topology evidence="1">Peripheral membrane protein</topology>
        <orientation evidence="1">Cytoplasmic side</orientation>
    </subcellularLocation>
    <subcellularLocation>
        <location evidence="2">Endoplasmic reticulum membrane</location>
        <topology evidence="2">Peripheral membrane protein</topology>
        <orientation evidence="2">Cytoplasmic side</orientation>
    </subcellularLocation>
</comment>
<feature type="repeat" description="WD" evidence="15">
    <location>
        <begin position="257"/>
        <end position="299"/>
    </location>
</feature>
<evidence type="ECO:0000256" key="11">
    <source>
        <dbReference type="ARBA" id="ARBA00022927"/>
    </source>
</evidence>